<dbReference type="CDD" id="cd08071">
    <property type="entry name" value="MPN_DUF2466"/>
    <property type="match status" value="1"/>
</dbReference>
<keyword evidence="5" id="KW-0482">Metalloprotease</keyword>
<evidence type="ECO:0000256" key="4">
    <source>
        <dbReference type="ARBA" id="ARBA00022833"/>
    </source>
</evidence>
<evidence type="ECO:0000256" key="2">
    <source>
        <dbReference type="ARBA" id="ARBA00022723"/>
    </source>
</evidence>
<gene>
    <name evidence="7" type="ORF">D7Z94_09735</name>
</gene>
<dbReference type="EMBL" id="RBCJ01000002">
    <property type="protein sequence ID" value="RKN81212.1"/>
    <property type="molecule type" value="Genomic_DNA"/>
</dbReference>
<keyword evidence="8" id="KW-1185">Reference proteome</keyword>
<accession>A0A3B0C6F4</accession>
<dbReference type="AlphaFoldDB" id="A0A3B0C6F4"/>
<dbReference type="OrthoDB" id="9804482at2"/>
<keyword evidence="3" id="KW-0378">Hydrolase</keyword>
<dbReference type="GO" id="GO:0008237">
    <property type="term" value="F:metallopeptidase activity"/>
    <property type="evidence" value="ECO:0007669"/>
    <property type="project" value="UniProtKB-KW"/>
</dbReference>
<organism evidence="7 8">
    <name type="scientific">Ulvibacterium marinum</name>
    <dbReference type="NCBI Taxonomy" id="2419782"/>
    <lineage>
        <taxon>Bacteria</taxon>
        <taxon>Pseudomonadati</taxon>
        <taxon>Bacteroidota</taxon>
        <taxon>Flavobacteriia</taxon>
        <taxon>Flavobacteriales</taxon>
        <taxon>Flavobacteriaceae</taxon>
        <taxon>Ulvibacterium</taxon>
    </lineage>
</organism>
<evidence type="ECO:0000256" key="1">
    <source>
        <dbReference type="ARBA" id="ARBA00022670"/>
    </source>
</evidence>
<dbReference type="InterPro" id="IPR025657">
    <property type="entry name" value="RadC_JAB"/>
</dbReference>
<evidence type="ECO:0000313" key="7">
    <source>
        <dbReference type="EMBL" id="RKN81212.1"/>
    </source>
</evidence>
<evidence type="ECO:0000256" key="3">
    <source>
        <dbReference type="ARBA" id="ARBA00022801"/>
    </source>
</evidence>
<dbReference type="Gene3D" id="3.40.140.10">
    <property type="entry name" value="Cytidine Deaminase, domain 2"/>
    <property type="match status" value="1"/>
</dbReference>
<dbReference type="PROSITE" id="PS01302">
    <property type="entry name" value="UPF0758"/>
    <property type="match status" value="1"/>
</dbReference>
<evidence type="ECO:0000259" key="6">
    <source>
        <dbReference type="PROSITE" id="PS50249"/>
    </source>
</evidence>
<dbReference type="InterPro" id="IPR001405">
    <property type="entry name" value="UPF0758"/>
</dbReference>
<dbReference type="Proteomes" id="UP000276603">
    <property type="component" value="Unassembled WGS sequence"/>
</dbReference>
<dbReference type="RefSeq" id="WP_120711369.1">
    <property type="nucleotide sequence ID" value="NZ_RBCJ01000002.1"/>
</dbReference>
<dbReference type="PANTHER" id="PTHR30471:SF3">
    <property type="entry name" value="UPF0758 PROTEIN YEES-RELATED"/>
    <property type="match status" value="1"/>
</dbReference>
<dbReference type="GO" id="GO:0046872">
    <property type="term" value="F:metal ion binding"/>
    <property type="evidence" value="ECO:0007669"/>
    <property type="project" value="UniProtKB-KW"/>
</dbReference>
<dbReference type="GO" id="GO:0006508">
    <property type="term" value="P:proteolysis"/>
    <property type="evidence" value="ECO:0007669"/>
    <property type="project" value="UniProtKB-KW"/>
</dbReference>
<dbReference type="InterPro" id="IPR020891">
    <property type="entry name" value="UPF0758_CS"/>
</dbReference>
<keyword evidence="2" id="KW-0479">Metal-binding</keyword>
<keyword evidence="4" id="KW-0862">Zinc</keyword>
<protein>
    <submittedName>
        <fullName evidence="7">DNA repair protein</fullName>
    </submittedName>
</protein>
<reference evidence="7 8" key="1">
    <citation type="submission" date="2018-10" db="EMBL/GenBank/DDBJ databases">
        <title>Ulvibacterium marinum gen. nov., sp. nov., a novel marine bacterium of the family Flavobacteriaceae, isolated from a culture of the green alga Ulva prolifera.</title>
        <authorList>
            <person name="Zhang Z."/>
        </authorList>
    </citation>
    <scope>NUCLEOTIDE SEQUENCE [LARGE SCALE GENOMIC DNA]</scope>
    <source>
        <strain evidence="7 8">CCMM003</strain>
    </source>
</reference>
<dbReference type="Pfam" id="PF04002">
    <property type="entry name" value="RadC"/>
    <property type="match status" value="1"/>
</dbReference>
<evidence type="ECO:0000313" key="8">
    <source>
        <dbReference type="Proteomes" id="UP000276603"/>
    </source>
</evidence>
<comment type="caution">
    <text evidence="7">The sequence shown here is derived from an EMBL/GenBank/DDBJ whole genome shotgun (WGS) entry which is preliminary data.</text>
</comment>
<name>A0A3B0C6F4_9FLAO</name>
<feature type="domain" description="MPN" evidence="6">
    <location>
        <begin position="12"/>
        <end position="139"/>
    </location>
</feature>
<proteinExistence type="predicted"/>
<dbReference type="InterPro" id="IPR037518">
    <property type="entry name" value="MPN"/>
</dbReference>
<sequence>MNVRLTKEQKIKVLNSTDIYAIMQQILLRENKIRRNQEHFWVVGLDNKHQILFIELIGLGAVNRVNADPPDVFRMAIYKLAVKMILVHNHPSGSLDLSKGDNAFTDRMLKVGKLINIEVIDHLVISETDYFSFADNELIDKLKKSGLFEIMGPEKKELEQWKIDIEKKRAIKQNKLEIAKKMKAKGYDNDTIKELTGLTSAAIKKL</sequence>
<dbReference type="PANTHER" id="PTHR30471">
    <property type="entry name" value="DNA REPAIR PROTEIN RADC"/>
    <property type="match status" value="1"/>
</dbReference>
<dbReference type="PROSITE" id="PS50249">
    <property type="entry name" value="MPN"/>
    <property type="match status" value="1"/>
</dbReference>
<keyword evidence="1" id="KW-0645">Protease</keyword>
<evidence type="ECO:0000256" key="5">
    <source>
        <dbReference type="ARBA" id="ARBA00023049"/>
    </source>
</evidence>